<comment type="caution">
    <text evidence="1">The sequence shown here is derived from an EMBL/GenBank/DDBJ whole genome shotgun (WGS) entry which is preliminary data.</text>
</comment>
<reference evidence="1 2" key="1">
    <citation type="submission" date="2019-02" db="EMBL/GenBank/DDBJ databases">
        <title>The draft genome of Acinetobacter halotolerans strain JCM 31009.</title>
        <authorList>
            <person name="Qin J."/>
            <person name="Feng Y."/>
            <person name="Nemec A."/>
            <person name="Zong Z."/>
        </authorList>
    </citation>
    <scope>NUCLEOTIDE SEQUENCE [LARGE SCALE GENOMIC DNA]</scope>
    <source>
        <strain evidence="1 2">JCM 31009</strain>
    </source>
</reference>
<evidence type="ECO:0000313" key="1">
    <source>
        <dbReference type="EMBL" id="RZF55968.1"/>
    </source>
</evidence>
<evidence type="ECO:0000313" key="2">
    <source>
        <dbReference type="Proteomes" id="UP000292110"/>
    </source>
</evidence>
<dbReference type="EMBL" id="SGIM01000002">
    <property type="protein sequence ID" value="RZF55968.1"/>
    <property type="molecule type" value="Genomic_DNA"/>
</dbReference>
<dbReference type="RefSeq" id="WP_004671850.1">
    <property type="nucleotide sequence ID" value="NZ_SGIM01000002.1"/>
</dbReference>
<name>A0A4Q6XLG0_9GAMM</name>
<organism evidence="1 2">
    <name type="scientific">Acinetobacter halotolerans</name>
    <dbReference type="NCBI Taxonomy" id="1752076"/>
    <lineage>
        <taxon>Bacteria</taxon>
        <taxon>Pseudomonadati</taxon>
        <taxon>Pseudomonadota</taxon>
        <taxon>Gammaproteobacteria</taxon>
        <taxon>Moraxellales</taxon>
        <taxon>Moraxellaceae</taxon>
        <taxon>Acinetobacter</taxon>
    </lineage>
</organism>
<gene>
    <name evidence="1" type="ORF">EXE30_03975</name>
</gene>
<keyword evidence="2" id="KW-1185">Reference proteome</keyword>
<dbReference type="AlphaFoldDB" id="A0A4Q6XLG0"/>
<sequence length="129" mass="15008">MHIKPKLLFHGSSQHLERLQPTQAVGDGLKDNAFGIYAIENKLIAQLFSIQYISLAKDARFAIKLENDQVFVELDRCTVNWERVGYVYTLPSDHFVKIDDLQWLSTKSVVPLKIEQINPFDFKKYIRQL</sequence>
<protein>
    <submittedName>
        <fullName evidence="1">Uncharacterized protein</fullName>
    </submittedName>
</protein>
<accession>A0A4Q6XLG0</accession>
<proteinExistence type="predicted"/>
<dbReference type="Proteomes" id="UP000292110">
    <property type="component" value="Unassembled WGS sequence"/>
</dbReference>